<reference evidence="1 2" key="1">
    <citation type="submission" date="2020-03" db="EMBL/GenBank/DDBJ databases">
        <title>Two novel Motilibacter sp.</title>
        <authorList>
            <person name="Liu S."/>
        </authorList>
    </citation>
    <scope>NUCLEOTIDE SEQUENCE [LARGE SCALE GENOMIC DNA]</scope>
    <source>
        <strain evidence="1 2">E257</strain>
    </source>
</reference>
<name>A0ABX0GUF4_9ACTN</name>
<organism evidence="1 2">
    <name type="scientific">Motilibacter deserti</name>
    <dbReference type="NCBI Taxonomy" id="2714956"/>
    <lineage>
        <taxon>Bacteria</taxon>
        <taxon>Bacillati</taxon>
        <taxon>Actinomycetota</taxon>
        <taxon>Actinomycetes</taxon>
        <taxon>Motilibacterales</taxon>
        <taxon>Motilibacteraceae</taxon>
        <taxon>Motilibacter</taxon>
    </lineage>
</organism>
<dbReference type="InterPro" id="IPR036689">
    <property type="entry name" value="ESAT-6-like_sf"/>
</dbReference>
<keyword evidence="2" id="KW-1185">Reference proteome</keyword>
<dbReference type="RefSeq" id="WP_166282155.1">
    <property type="nucleotide sequence ID" value="NZ_JAANNP010000007.1"/>
</dbReference>
<evidence type="ECO:0000313" key="2">
    <source>
        <dbReference type="Proteomes" id="UP000800981"/>
    </source>
</evidence>
<protein>
    <recommendedName>
        <fullName evidence="3">Excreted virulence factor EspC (Type VII ESX diderm)</fullName>
    </recommendedName>
</protein>
<dbReference type="SUPFAM" id="SSF140453">
    <property type="entry name" value="EsxAB dimer-like"/>
    <property type="match status" value="1"/>
</dbReference>
<dbReference type="Proteomes" id="UP000800981">
    <property type="component" value="Unassembled WGS sequence"/>
</dbReference>
<gene>
    <name evidence="1" type="ORF">G9H71_12170</name>
</gene>
<dbReference type="EMBL" id="JAANNP010000007">
    <property type="protein sequence ID" value="NHC14533.1"/>
    <property type="molecule type" value="Genomic_DNA"/>
</dbReference>
<dbReference type="Gene3D" id="1.10.287.1060">
    <property type="entry name" value="ESAT-6-like"/>
    <property type="match status" value="1"/>
</dbReference>
<evidence type="ECO:0008006" key="3">
    <source>
        <dbReference type="Google" id="ProtNLM"/>
    </source>
</evidence>
<comment type="caution">
    <text evidence="1">The sequence shown here is derived from an EMBL/GenBank/DDBJ whole genome shotgun (WGS) entry which is preliminary data.</text>
</comment>
<evidence type="ECO:0000313" key="1">
    <source>
        <dbReference type="EMBL" id="NHC14533.1"/>
    </source>
</evidence>
<accession>A0ABX0GUF4</accession>
<sequence length="97" mass="10560">MGCDLKVDTDELRDLASRLRGIRTGLESASDDMTVLHGELGSGVLATTMDRFASEWRVRRRKLCASVEAVEQMAAQSARQYDACDDALARAVAGGRK</sequence>
<proteinExistence type="predicted"/>